<organism evidence="1 2">
    <name type="scientific">Peronosclerospora sorghi</name>
    <dbReference type="NCBI Taxonomy" id="230839"/>
    <lineage>
        <taxon>Eukaryota</taxon>
        <taxon>Sar</taxon>
        <taxon>Stramenopiles</taxon>
        <taxon>Oomycota</taxon>
        <taxon>Peronosporomycetes</taxon>
        <taxon>Peronosporales</taxon>
        <taxon>Peronosporaceae</taxon>
        <taxon>Peronosclerospora</taxon>
    </lineage>
</organism>
<reference evidence="1 2" key="1">
    <citation type="journal article" date="2022" name="bioRxiv">
        <title>The genome of the oomycete Peronosclerospora sorghi, a cosmopolitan pathogen of maize and sorghum, is inflated with dispersed pseudogenes.</title>
        <authorList>
            <person name="Fletcher K."/>
            <person name="Martin F."/>
            <person name="Isakeit T."/>
            <person name="Cavanaugh K."/>
            <person name="Magill C."/>
            <person name="Michelmore R."/>
        </authorList>
    </citation>
    <scope>NUCLEOTIDE SEQUENCE [LARGE SCALE GENOMIC DNA]</scope>
    <source>
        <strain evidence="1">P6</strain>
    </source>
</reference>
<gene>
    <name evidence="1" type="ORF">PsorP6_003222</name>
</gene>
<keyword evidence="2" id="KW-1185">Reference proteome</keyword>
<protein>
    <submittedName>
        <fullName evidence="1">Uncharacterized protein</fullName>
    </submittedName>
</protein>
<dbReference type="EMBL" id="CM047587">
    <property type="protein sequence ID" value="KAI9908378.1"/>
    <property type="molecule type" value="Genomic_DNA"/>
</dbReference>
<evidence type="ECO:0000313" key="2">
    <source>
        <dbReference type="Proteomes" id="UP001163321"/>
    </source>
</evidence>
<dbReference type="Proteomes" id="UP001163321">
    <property type="component" value="Chromosome 8"/>
</dbReference>
<comment type="caution">
    <text evidence="1">The sequence shown here is derived from an EMBL/GenBank/DDBJ whole genome shotgun (WGS) entry which is preliminary data.</text>
</comment>
<name>A0ACC0VPC9_9STRA</name>
<sequence length="194" mass="21921">MRVSSPPVAYTPSTTITACGERRQIAAANAFTGARTPSGRVHMSDGRDFKANTTLPFLFQLRNQWLRSDLDPVDTDSTIMVNIDPFKTRASPSRLPLHEDFYKDLDIQILLRGNFIQCSTFKNVVIPGYFIFIGVDAAETSFRNDAFQVLPVLDGIRMTIEKDEVLRRHIIGKNTPPHNASSPFTYHREPFLPH</sequence>
<accession>A0ACC0VPC9</accession>
<proteinExistence type="predicted"/>
<evidence type="ECO:0000313" key="1">
    <source>
        <dbReference type="EMBL" id="KAI9908378.1"/>
    </source>
</evidence>